<dbReference type="AlphaFoldDB" id="A0A1G7UT10"/>
<dbReference type="Proteomes" id="UP000199623">
    <property type="component" value="Unassembled WGS sequence"/>
</dbReference>
<keyword evidence="2" id="KW-0067">ATP-binding</keyword>
<organism evidence="4 5">
    <name type="scientific">Lentzea fradiae</name>
    <dbReference type="NCBI Taxonomy" id="200378"/>
    <lineage>
        <taxon>Bacteria</taxon>
        <taxon>Bacillati</taxon>
        <taxon>Actinomycetota</taxon>
        <taxon>Actinomycetes</taxon>
        <taxon>Pseudonocardiales</taxon>
        <taxon>Pseudonocardiaceae</taxon>
        <taxon>Lentzea</taxon>
    </lineage>
</organism>
<dbReference type="SMART" id="SM00382">
    <property type="entry name" value="AAA"/>
    <property type="match status" value="1"/>
</dbReference>
<dbReference type="InterPro" id="IPR016032">
    <property type="entry name" value="Sig_transdc_resp-reg_C-effctor"/>
</dbReference>
<dbReference type="InterPro" id="IPR041664">
    <property type="entry name" value="AAA_16"/>
</dbReference>
<dbReference type="GO" id="GO:0004016">
    <property type="term" value="F:adenylate cyclase activity"/>
    <property type="evidence" value="ECO:0007669"/>
    <property type="project" value="TreeGrafter"/>
</dbReference>
<dbReference type="EMBL" id="FNCC01000008">
    <property type="protein sequence ID" value="SDG50663.1"/>
    <property type="molecule type" value="Genomic_DNA"/>
</dbReference>
<dbReference type="Pfam" id="PF13191">
    <property type="entry name" value="AAA_16"/>
    <property type="match status" value="1"/>
</dbReference>
<evidence type="ECO:0000256" key="2">
    <source>
        <dbReference type="ARBA" id="ARBA00022840"/>
    </source>
</evidence>
<dbReference type="Gene3D" id="1.10.10.10">
    <property type="entry name" value="Winged helix-like DNA-binding domain superfamily/Winged helix DNA-binding domain"/>
    <property type="match status" value="1"/>
</dbReference>
<gene>
    <name evidence="4" type="ORF">SAMN05216553_108396</name>
</gene>
<dbReference type="OrthoDB" id="3178131at2"/>
<dbReference type="PRINTS" id="PR00038">
    <property type="entry name" value="HTHLUXR"/>
</dbReference>
<reference evidence="5" key="1">
    <citation type="submission" date="2016-10" db="EMBL/GenBank/DDBJ databases">
        <authorList>
            <person name="Varghese N."/>
            <person name="Submissions S."/>
        </authorList>
    </citation>
    <scope>NUCLEOTIDE SEQUENCE [LARGE SCALE GENOMIC DNA]</scope>
    <source>
        <strain evidence="5">CGMCC 4.3506</strain>
    </source>
</reference>
<dbReference type="Pfam" id="PF00196">
    <property type="entry name" value="GerE"/>
    <property type="match status" value="1"/>
</dbReference>
<evidence type="ECO:0000313" key="4">
    <source>
        <dbReference type="EMBL" id="SDG50663.1"/>
    </source>
</evidence>
<dbReference type="GO" id="GO:0005524">
    <property type="term" value="F:ATP binding"/>
    <property type="evidence" value="ECO:0007669"/>
    <property type="project" value="UniProtKB-KW"/>
</dbReference>
<dbReference type="PROSITE" id="PS50043">
    <property type="entry name" value="HTH_LUXR_2"/>
    <property type="match status" value="1"/>
</dbReference>
<dbReference type="InterPro" id="IPR027417">
    <property type="entry name" value="P-loop_NTPase"/>
</dbReference>
<dbReference type="PANTHER" id="PTHR16305">
    <property type="entry name" value="TESTICULAR SOLUBLE ADENYLYL CYCLASE"/>
    <property type="match status" value="1"/>
</dbReference>
<evidence type="ECO:0000256" key="1">
    <source>
        <dbReference type="ARBA" id="ARBA00022741"/>
    </source>
</evidence>
<proteinExistence type="predicted"/>
<dbReference type="Gene3D" id="1.25.40.10">
    <property type="entry name" value="Tetratricopeptide repeat domain"/>
    <property type="match status" value="1"/>
</dbReference>
<dbReference type="SUPFAM" id="SSF46894">
    <property type="entry name" value="C-terminal effector domain of the bipartite response regulators"/>
    <property type="match status" value="1"/>
</dbReference>
<dbReference type="InterPro" id="IPR003593">
    <property type="entry name" value="AAA+_ATPase"/>
</dbReference>
<dbReference type="SUPFAM" id="SSF52540">
    <property type="entry name" value="P-loop containing nucleoside triphosphate hydrolases"/>
    <property type="match status" value="1"/>
</dbReference>
<sequence>MSFTPDIRTVERDVETGVIRQRLARCRVDGGRILLISGASGTGKTSLLEVAAEEAHAAGFRVLRTAGGAPGRDVEFGALRRLFRASPPDGEERRARADVIRFSRRHAVEAGARAEPRRADIPFEVLHNLYLTVVGLAAVKPVAVLVDDLHRVDLSSIRWLLHLARRAAGVPVVVVAAAADDVDTAAEPLIAELRAAPRCEVLELAPLSPRAVEAVVAARLGAAPAPSVVAACYEVSAGNPRVLGELLHGLSACQETDQEADQVADQVAAVHEVGVRVHRARLFAAVRAQSAPVVAFAGVLALLGEDADLAIAAEVTAAGSLAAGQAVAALGRAGVLHPGTVRFAHPEIGRTIIEDMAPAQRERTHSRIARVLSDRGAPVDVVAAHLVCGGPPTTQEMVAVLREAAVAAVDRGEPELAVAYLRHALTGQWKPDLLVTLLTALTRVERSADPRAAWEHLAEALRLMDSPLRRARAAVDLFPLATGCTAAPLVDLLEDCLEWLSQAGEPTGELRTRLLAHMVSSATGNRDVMARLRPRLDALDPDSLGGTPGQCALLAVHVMLAALEGRLPAASAVESATRALQGDLLLRDDMLHPMFVSAIVVLQLAERLDLVTPLYDAGIGDAKVRNLPAMRAMLTSARSVVRFHSGDVPGALVEARASLQAYADGHQDDNQPLTVAAAVACLGELGQWDEAAELVRSDFAPAVEHSFHWCWMLAARAVVLEGRGDLRAALEQTLDCGRRLTWWNIHNEAVLPWRGRAALLHWRLGEVAEARRLAGEALELSRRWGADGAVGSALRVAGLVEGGAKGFALLRRAVVYGERSPARLELAKTLIELGTAQHTAGDDEAARATLRRGLDLATQCGATTLVLRARSELVAAGGRPRRDRLHGTNALTPAEWQVVRLAALGSSNDQIAQSLFVTQRTVEFHLTNSYRKLGLTERSQLVDVVDPDGHRGSAAW</sequence>
<dbReference type="InterPro" id="IPR000792">
    <property type="entry name" value="Tscrpt_reg_LuxR_C"/>
</dbReference>
<evidence type="ECO:0000259" key="3">
    <source>
        <dbReference type="PROSITE" id="PS50043"/>
    </source>
</evidence>
<dbReference type="InterPro" id="IPR011990">
    <property type="entry name" value="TPR-like_helical_dom_sf"/>
</dbReference>
<dbReference type="SMART" id="SM00421">
    <property type="entry name" value="HTH_LUXR"/>
    <property type="match status" value="1"/>
</dbReference>
<dbReference type="STRING" id="200378.SAMN05216553_108396"/>
<evidence type="ECO:0000313" key="5">
    <source>
        <dbReference type="Proteomes" id="UP000199623"/>
    </source>
</evidence>
<dbReference type="RefSeq" id="WP_090051570.1">
    <property type="nucleotide sequence ID" value="NZ_FNCC01000008.1"/>
</dbReference>
<dbReference type="PROSITE" id="PS00622">
    <property type="entry name" value="HTH_LUXR_1"/>
    <property type="match status" value="1"/>
</dbReference>
<accession>A0A1G7UT10</accession>
<feature type="domain" description="HTH luxR-type" evidence="3">
    <location>
        <begin position="884"/>
        <end position="949"/>
    </location>
</feature>
<dbReference type="GO" id="GO:0006355">
    <property type="term" value="P:regulation of DNA-templated transcription"/>
    <property type="evidence" value="ECO:0007669"/>
    <property type="project" value="InterPro"/>
</dbReference>
<name>A0A1G7UT10_9PSEU</name>
<dbReference type="SUPFAM" id="SSF48452">
    <property type="entry name" value="TPR-like"/>
    <property type="match status" value="1"/>
</dbReference>
<dbReference type="GO" id="GO:0005737">
    <property type="term" value="C:cytoplasm"/>
    <property type="evidence" value="ECO:0007669"/>
    <property type="project" value="TreeGrafter"/>
</dbReference>
<dbReference type="InterPro" id="IPR036388">
    <property type="entry name" value="WH-like_DNA-bd_sf"/>
</dbReference>
<dbReference type="GO" id="GO:0003677">
    <property type="term" value="F:DNA binding"/>
    <property type="evidence" value="ECO:0007669"/>
    <property type="project" value="InterPro"/>
</dbReference>
<keyword evidence="5" id="KW-1185">Reference proteome</keyword>
<protein>
    <submittedName>
        <fullName evidence="4">Regulatory protein, luxR family</fullName>
    </submittedName>
</protein>
<dbReference type="PANTHER" id="PTHR16305:SF35">
    <property type="entry name" value="TRANSCRIPTIONAL ACTIVATOR DOMAIN"/>
    <property type="match status" value="1"/>
</dbReference>
<keyword evidence="1" id="KW-0547">Nucleotide-binding</keyword>
<dbReference type="CDD" id="cd06170">
    <property type="entry name" value="LuxR_C_like"/>
    <property type="match status" value="1"/>
</dbReference>